<evidence type="ECO:0000313" key="3">
    <source>
        <dbReference type="Proteomes" id="UP000472266"/>
    </source>
</evidence>
<keyword evidence="3" id="KW-1185">Reference proteome</keyword>
<organism evidence="2 3">
    <name type="scientific">Strigops habroptila</name>
    <name type="common">Kakapo</name>
    <dbReference type="NCBI Taxonomy" id="2489341"/>
    <lineage>
        <taxon>Eukaryota</taxon>
        <taxon>Metazoa</taxon>
        <taxon>Chordata</taxon>
        <taxon>Craniata</taxon>
        <taxon>Vertebrata</taxon>
        <taxon>Euteleostomi</taxon>
        <taxon>Archelosauria</taxon>
        <taxon>Archosauria</taxon>
        <taxon>Dinosauria</taxon>
        <taxon>Saurischia</taxon>
        <taxon>Theropoda</taxon>
        <taxon>Coelurosauria</taxon>
        <taxon>Aves</taxon>
        <taxon>Neognathae</taxon>
        <taxon>Neoaves</taxon>
        <taxon>Telluraves</taxon>
        <taxon>Australaves</taxon>
        <taxon>Psittaciformes</taxon>
        <taxon>Psittacidae</taxon>
        <taxon>Strigops</taxon>
    </lineage>
</organism>
<dbReference type="InterPro" id="IPR048682">
    <property type="entry name" value="COG4"/>
</dbReference>
<dbReference type="AlphaFoldDB" id="A0A672U3Z4"/>
<evidence type="ECO:0000259" key="1">
    <source>
        <dbReference type="Pfam" id="PF20663"/>
    </source>
</evidence>
<dbReference type="GO" id="GO:0017119">
    <property type="term" value="C:Golgi transport complex"/>
    <property type="evidence" value="ECO:0007669"/>
    <property type="project" value="TreeGrafter"/>
</dbReference>
<dbReference type="GeneTree" id="ENSGT00940000154065"/>
<dbReference type="InterPro" id="IPR048680">
    <property type="entry name" value="COG4_N"/>
</dbReference>
<proteinExistence type="predicted"/>
<dbReference type="Proteomes" id="UP000472266">
    <property type="component" value="Unplaced"/>
</dbReference>
<dbReference type="PANTHER" id="PTHR24016">
    <property type="entry name" value="CONSERVED OLIGOMERIC GOLGI COMPLEX SUBUNIT 4"/>
    <property type="match status" value="1"/>
</dbReference>
<reference evidence="2" key="1">
    <citation type="submission" date="2025-08" db="UniProtKB">
        <authorList>
            <consortium name="Ensembl"/>
        </authorList>
    </citation>
    <scope>IDENTIFICATION</scope>
</reference>
<dbReference type="GO" id="GO:0007030">
    <property type="term" value="P:Golgi organization"/>
    <property type="evidence" value="ECO:0007669"/>
    <property type="project" value="TreeGrafter"/>
</dbReference>
<dbReference type="Ensembl" id="ENSSHBT00005010629.1">
    <property type="protein sequence ID" value="ENSSHBP00005008821.1"/>
    <property type="gene ID" value="ENSSHBG00005007702.1"/>
</dbReference>
<reference evidence="2" key="2">
    <citation type="submission" date="2025-09" db="UniProtKB">
        <authorList>
            <consortium name="Ensembl"/>
        </authorList>
    </citation>
    <scope>IDENTIFICATION</scope>
</reference>
<name>A0A672U3Z4_STRHB</name>
<sequence>MRHRPRQLHPKMVAAMALGLRGRWVAWPFPSLSMEQIQSFTDMEKEVGGDTLELDALLEQQITIENKMVALHRVHPNLQLIEGDAQQLAGMITFTYNLAENISSKVCRHNLAKNQLYQAIQRADDTLDLKFCVDGVQTTLQNEDYEQAAAHIHRYLSLDKSVIEGTRAFYSSTRDKNPPVCR</sequence>
<dbReference type="GO" id="GO:0006890">
    <property type="term" value="P:retrograde vesicle-mediated transport, Golgi to endoplasmic reticulum"/>
    <property type="evidence" value="ECO:0007669"/>
    <property type="project" value="TreeGrafter"/>
</dbReference>
<dbReference type="Pfam" id="PF20663">
    <property type="entry name" value="COG4_N"/>
    <property type="match status" value="1"/>
</dbReference>
<protein>
    <recommendedName>
        <fullName evidence="1">Conserved oligomeric Golgi complex subunit 4 N-terminal domain-containing protein</fullName>
    </recommendedName>
</protein>
<evidence type="ECO:0000313" key="2">
    <source>
        <dbReference type="Ensembl" id="ENSSHBP00005008821.1"/>
    </source>
</evidence>
<dbReference type="PANTHER" id="PTHR24016:SF0">
    <property type="entry name" value="CONSERVED OLIGOMERIC GOLGI COMPLEX SUBUNIT 4"/>
    <property type="match status" value="1"/>
</dbReference>
<dbReference type="InParanoid" id="A0A672U3Z4"/>
<feature type="domain" description="Conserved oligomeric Golgi complex subunit 4 N-terminal" evidence="1">
    <location>
        <begin position="70"/>
        <end position="166"/>
    </location>
</feature>
<accession>A0A672U3Z4</accession>